<accession>A0A427PKW8</accession>
<dbReference type="EMBL" id="RKIO01000001">
    <property type="protein sequence ID" value="RSC20370.1"/>
    <property type="molecule type" value="Genomic_DNA"/>
</dbReference>
<reference evidence="2" key="1">
    <citation type="submission" date="2018-11" db="EMBL/GenBank/DDBJ databases">
        <title>FDA dAtabase for Regulatory Grade micrObial Sequences (FDA-ARGOS): Supporting development and validation of Infectious Disease Dx tests.</title>
        <authorList>
            <person name="Goldberg B."/>
            <person name="Campos J."/>
            <person name="Tallon L."/>
            <person name="Sadzewicz L."/>
            <person name="Zhao X."/>
            <person name="Vavikolanu K."/>
            <person name="Mehta A."/>
            <person name="Aluvathingal J."/>
            <person name="Nadendla S."/>
            <person name="Geyer C."/>
            <person name="Nandy P."/>
            <person name="Yan Y."/>
            <person name="Sichtig H."/>
        </authorList>
    </citation>
    <scope>NUCLEOTIDE SEQUENCE [LARGE SCALE GENOMIC DNA]</scope>
    <source>
        <strain evidence="2">FDAARGOS_544</strain>
    </source>
</reference>
<dbReference type="Proteomes" id="UP000272140">
    <property type="component" value="Unassembled WGS sequence"/>
</dbReference>
<name>A0A427PKW8_9BURK</name>
<dbReference type="AlphaFoldDB" id="A0A427PKW8"/>
<gene>
    <name evidence="1" type="ORF">EGT41_00730</name>
</gene>
<comment type="caution">
    <text evidence="1">The sequence shown here is derived from an EMBL/GenBank/DDBJ whole genome shotgun (WGS) entry which is preliminary data.</text>
</comment>
<sequence>MARESDGFIYPERRTVYGRDFSSSGLTATSAANLSSQLMVGSLEHRVRPQFALDLGIPSPALFSDEDFIEPGKP</sequence>
<protein>
    <submittedName>
        <fullName evidence="1">Uncharacterized protein</fullName>
    </submittedName>
</protein>
<proteinExistence type="predicted"/>
<evidence type="ECO:0000313" key="1">
    <source>
        <dbReference type="EMBL" id="RSC20370.1"/>
    </source>
</evidence>
<evidence type="ECO:0000313" key="2">
    <source>
        <dbReference type="Proteomes" id="UP000272140"/>
    </source>
</evidence>
<organism evidence="1 2">
    <name type="scientific">Burkholderia cenocepacia</name>
    <dbReference type="NCBI Taxonomy" id="95486"/>
    <lineage>
        <taxon>Bacteria</taxon>
        <taxon>Pseudomonadati</taxon>
        <taxon>Pseudomonadota</taxon>
        <taxon>Betaproteobacteria</taxon>
        <taxon>Burkholderiales</taxon>
        <taxon>Burkholderiaceae</taxon>
        <taxon>Burkholderia</taxon>
        <taxon>Burkholderia cepacia complex</taxon>
    </lineage>
</organism>